<reference evidence="1 2" key="1">
    <citation type="submission" date="2020-08" db="EMBL/GenBank/DDBJ databases">
        <title>Cohnella phylogeny.</title>
        <authorList>
            <person name="Dunlap C."/>
        </authorList>
    </citation>
    <scope>NUCLEOTIDE SEQUENCE [LARGE SCALE GENOMIC DNA]</scope>
    <source>
        <strain evidence="1 2">DSM 28246</strain>
    </source>
</reference>
<keyword evidence="2" id="KW-1185">Reference proteome</keyword>
<dbReference type="EMBL" id="JACJVP010000059">
    <property type="protein sequence ID" value="MBB6674977.1"/>
    <property type="molecule type" value="Genomic_DNA"/>
</dbReference>
<dbReference type="AlphaFoldDB" id="A0A7X0VIA4"/>
<accession>A0A7X0VIA4</accession>
<name>A0A7X0VIA4_9BACL</name>
<dbReference type="Proteomes" id="UP000547209">
    <property type="component" value="Unassembled WGS sequence"/>
</dbReference>
<gene>
    <name evidence="1" type="ORF">H7C19_30290</name>
</gene>
<evidence type="ECO:0000313" key="1">
    <source>
        <dbReference type="EMBL" id="MBB6674977.1"/>
    </source>
</evidence>
<protein>
    <recommendedName>
        <fullName evidence="3">Polymer-forming cytoskeletal protein</fullName>
    </recommendedName>
</protein>
<sequence length="211" mass="22900">MKEEQKWPDLKINGVGNATGGRYGAVLIDGVCKVTGDLRANTFKANGKLKVNGHLQADDMRIDGIIDINGGIGGEHLQVNGLFKASGNCELERLEAVGGFSIGGLLNAGTIDIWMQAQGKVKEIGGESIQVRRQATFRNSKLWRWMMPKLVPELHTDTIEGDDIDLENTVAGVVRGNRVTIGPGCTIGRVEYRTELHVHKTAKIGKEEKLG</sequence>
<evidence type="ECO:0008006" key="3">
    <source>
        <dbReference type="Google" id="ProtNLM"/>
    </source>
</evidence>
<dbReference type="RefSeq" id="WP_185672838.1">
    <property type="nucleotide sequence ID" value="NZ_JACJVP010000059.1"/>
</dbReference>
<evidence type="ECO:0000313" key="2">
    <source>
        <dbReference type="Proteomes" id="UP000547209"/>
    </source>
</evidence>
<comment type="caution">
    <text evidence="1">The sequence shown here is derived from an EMBL/GenBank/DDBJ whole genome shotgun (WGS) entry which is preliminary data.</text>
</comment>
<proteinExistence type="predicted"/>
<organism evidence="1 2">
    <name type="scientific">Cohnella nanjingensis</name>
    <dbReference type="NCBI Taxonomy" id="1387779"/>
    <lineage>
        <taxon>Bacteria</taxon>
        <taxon>Bacillati</taxon>
        <taxon>Bacillota</taxon>
        <taxon>Bacilli</taxon>
        <taxon>Bacillales</taxon>
        <taxon>Paenibacillaceae</taxon>
        <taxon>Cohnella</taxon>
    </lineage>
</organism>